<proteinExistence type="predicted"/>
<evidence type="ECO:0000313" key="5">
    <source>
        <dbReference type="EMBL" id="ERN05403.1"/>
    </source>
</evidence>
<dbReference type="Proteomes" id="UP000017836">
    <property type="component" value="Unassembled WGS sequence"/>
</dbReference>
<keyword evidence="2" id="KW-0805">Transcription regulation</keyword>
<evidence type="ECO:0000256" key="1">
    <source>
        <dbReference type="ARBA" id="ARBA00004123"/>
    </source>
</evidence>
<dbReference type="Gramene" id="ERN05403">
    <property type="protein sequence ID" value="ERN05403"/>
    <property type="gene ID" value="AMTR_s00007p00222040"/>
</dbReference>
<name>W1PBT3_AMBTC</name>
<evidence type="ECO:0000256" key="3">
    <source>
        <dbReference type="ARBA" id="ARBA00023163"/>
    </source>
</evidence>
<dbReference type="GO" id="GO:0045944">
    <property type="term" value="P:positive regulation of transcription by RNA polymerase II"/>
    <property type="evidence" value="ECO:0000318"/>
    <property type="project" value="GO_Central"/>
</dbReference>
<keyword evidence="4" id="KW-0539">Nucleus</keyword>
<dbReference type="GO" id="GO:0016592">
    <property type="term" value="C:mediator complex"/>
    <property type="evidence" value="ECO:0000318"/>
    <property type="project" value="GO_Central"/>
</dbReference>
<protein>
    <submittedName>
        <fullName evidence="5">Uncharacterized protein</fullName>
    </submittedName>
</protein>
<comment type="subcellular location">
    <subcellularLocation>
        <location evidence="1">Nucleus</location>
    </subcellularLocation>
</comment>
<dbReference type="PANTHER" id="PTHR22536">
    <property type="entry name" value="LUNG CANCER METASTASIS-RELATED LCMR1 PROTEIN"/>
    <property type="match status" value="1"/>
</dbReference>
<dbReference type="GO" id="GO:0003712">
    <property type="term" value="F:transcription coregulator activity"/>
    <property type="evidence" value="ECO:0007669"/>
    <property type="project" value="InterPro"/>
</dbReference>
<dbReference type="STRING" id="13333.W1PBT3"/>
<dbReference type="InterPro" id="IPR019403">
    <property type="entry name" value="Mediator_Med19_met"/>
</dbReference>
<sequence length="90" mass="10460">MIGPRELTGGVDLLNHYKLQPQYDFFCKRSLPSSISETHYLNNVEGDTEIRRGQGMELHQLFSNTTRFGDKDSQIRPFDLDTLRRAFQPN</sequence>
<organism evidence="5 6">
    <name type="scientific">Amborella trichopoda</name>
    <dbReference type="NCBI Taxonomy" id="13333"/>
    <lineage>
        <taxon>Eukaryota</taxon>
        <taxon>Viridiplantae</taxon>
        <taxon>Streptophyta</taxon>
        <taxon>Embryophyta</taxon>
        <taxon>Tracheophyta</taxon>
        <taxon>Spermatophyta</taxon>
        <taxon>Magnoliopsida</taxon>
        <taxon>Amborellales</taxon>
        <taxon>Amborellaceae</taxon>
        <taxon>Amborella</taxon>
    </lineage>
</organism>
<dbReference type="HOGENOM" id="CLU_2443758_0_0_1"/>
<evidence type="ECO:0000256" key="2">
    <source>
        <dbReference type="ARBA" id="ARBA00023015"/>
    </source>
</evidence>
<dbReference type="OMA" id="MIGPREL"/>
<accession>W1PBT3</accession>
<keyword evidence="3" id="KW-0804">Transcription</keyword>
<keyword evidence="6" id="KW-1185">Reference proteome</keyword>
<evidence type="ECO:0000313" key="6">
    <source>
        <dbReference type="Proteomes" id="UP000017836"/>
    </source>
</evidence>
<dbReference type="AlphaFoldDB" id="W1PBT3"/>
<evidence type="ECO:0000256" key="4">
    <source>
        <dbReference type="ARBA" id="ARBA00023242"/>
    </source>
</evidence>
<dbReference type="eggNOG" id="ENOG502R8JR">
    <property type="taxonomic scope" value="Eukaryota"/>
</dbReference>
<reference evidence="6" key="1">
    <citation type="journal article" date="2013" name="Science">
        <title>The Amborella genome and the evolution of flowering plants.</title>
        <authorList>
            <consortium name="Amborella Genome Project"/>
        </authorList>
    </citation>
    <scope>NUCLEOTIDE SEQUENCE [LARGE SCALE GENOMIC DNA]</scope>
</reference>
<dbReference type="PANTHER" id="PTHR22536:SF1">
    <property type="entry name" value="MEDIATOR OF RNA POLYMERASE II TRANSCRIPTION SUBUNIT 19"/>
    <property type="match status" value="1"/>
</dbReference>
<gene>
    <name evidence="5" type="ORF">AMTR_s00007p00222040</name>
</gene>
<dbReference type="EMBL" id="KI394011">
    <property type="protein sequence ID" value="ERN05403.1"/>
    <property type="molecule type" value="Genomic_DNA"/>
</dbReference>